<evidence type="ECO:0008006" key="4">
    <source>
        <dbReference type="Google" id="ProtNLM"/>
    </source>
</evidence>
<proteinExistence type="predicted"/>
<keyword evidence="3" id="KW-1185">Reference proteome</keyword>
<dbReference type="Proteomes" id="UP000673691">
    <property type="component" value="Unassembled WGS sequence"/>
</dbReference>
<accession>A0A8H7ZUX4</accession>
<feature type="compositionally biased region" description="Pro residues" evidence="1">
    <location>
        <begin position="276"/>
        <end position="294"/>
    </location>
</feature>
<dbReference type="PANTHER" id="PTHR36182">
    <property type="entry name" value="PROTEIN, PUTATIVE (AFU_ORTHOLOGUE AFUA_6G10930)-RELATED"/>
    <property type="match status" value="1"/>
</dbReference>
<reference evidence="2 3" key="1">
    <citation type="journal article" name="Sci. Rep.">
        <title>Genome-scale phylogenetic analyses confirm Olpidium as the closest living zoosporic fungus to the non-flagellated, terrestrial fungi.</title>
        <authorList>
            <person name="Chang Y."/>
            <person name="Rochon D."/>
            <person name="Sekimoto S."/>
            <person name="Wang Y."/>
            <person name="Chovatia M."/>
            <person name="Sandor L."/>
            <person name="Salamov A."/>
            <person name="Grigoriev I.V."/>
            <person name="Stajich J.E."/>
            <person name="Spatafora J.W."/>
        </authorList>
    </citation>
    <scope>NUCLEOTIDE SEQUENCE [LARGE SCALE GENOMIC DNA]</scope>
    <source>
        <strain evidence="2">S191</strain>
    </source>
</reference>
<protein>
    <recommendedName>
        <fullName evidence="4">Chitin-binding type-4 domain-containing protein</fullName>
    </recommendedName>
</protein>
<dbReference type="PANTHER" id="PTHR36182:SF1">
    <property type="entry name" value="PROTEIN, PUTATIVE (AFU_ORTHOLOGUE AFUA_6G10930)-RELATED"/>
    <property type="match status" value="1"/>
</dbReference>
<comment type="caution">
    <text evidence="2">The sequence shown here is derived from an EMBL/GenBank/DDBJ whole genome shotgun (WGS) entry which is preliminary data.</text>
</comment>
<dbReference type="EMBL" id="JAEFCI010006012">
    <property type="protein sequence ID" value="KAG5459956.1"/>
    <property type="molecule type" value="Genomic_DNA"/>
</dbReference>
<dbReference type="Gene3D" id="2.70.50.70">
    <property type="match status" value="1"/>
</dbReference>
<evidence type="ECO:0000313" key="2">
    <source>
        <dbReference type="EMBL" id="KAG5459956.1"/>
    </source>
</evidence>
<gene>
    <name evidence="2" type="ORF">BJ554DRAFT_8061</name>
</gene>
<feature type="compositionally biased region" description="Low complexity" evidence="1">
    <location>
        <begin position="192"/>
        <end position="206"/>
    </location>
</feature>
<dbReference type="AlphaFoldDB" id="A0A8H7ZUX4"/>
<feature type="compositionally biased region" description="Basic and acidic residues" evidence="1">
    <location>
        <begin position="245"/>
        <end position="254"/>
    </location>
</feature>
<feature type="region of interest" description="Disordered" evidence="1">
    <location>
        <begin position="163"/>
        <end position="254"/>
    </location>
</feature>
<evidence type="ECO:0000313" key="3">
    <source>
        <dbReference type="Proteomes" id="UP000673691"/>
    </source>
</evidence>
<evidence type="ECO:0000256" key="1">
    <source>
        <dbReference type="SAM" id="MobiDB-lite"/>
    </source>
</evidence>
<dbReference type="OrthoDB" id="2342176at2759"/>
<sequence length="344" mass="37850">MEMQSPAPRRSKYNPFTPPADVDWSMTSPLLADGSNFPCKGYPAGRNVAVIKAGSTFKVQMAGTVFHMGGHCQWSVSYDGGKTFLVLKTVLNNCFTGTGLSIDVPIPKGLPRCEHCVFAWSWINAVGNREFYMNCADVGVISASKGPFTGPSMVVANLPGFPSIPEFPPGQKGHRQSQRDEEPAPGAAAVQRPGRADPAAVAAAGDPAERRRRRRRRKRPVRSREHAVRGPRGVYPVRARRGRRVPVERGDAVRPGHQVLAERQLHYVLLSARAPTPAPPPPPPPPPRPPPPPPHPLPRFPLFFCCFFLSFFSFPHENFIFTFPLRSLAGEGERRGGRILFFLV</sequence>
<name>A0A8H7ZUX4_9FUNG</name>
<feature type="compositionally biased region" description="Basic residues" evidence="1">
    <location>
        <begin position="210"/>
        <end position="221"/>
    </location>
</feature>
<feature type="region of interest" description="Disordered" evidence="1">
    <location>
        <begin position="273"/>
        <end position="294"/>
    </location>
</feature>
<organism evidence="2 3">
    <name type="scientific">Olpidium bornovanus</name>
    <dbReference type="NCBI Taxonomy" id="278681"/>
    <lineage>
        <taxon>Eukaryota</taxon>
        <taxon>Fungi</taxon>
        <taxon>Fungi incertae sedis</taxon>
        <taxon>Olpidiomycota</taxon>
        <taxon>Olpidiomycotina</taxon>
        <taxon>Olpidiomycetes</taxon>
        <taxon>Olpidiales</taxon>
        <taxon>Olpidiaceae</taxon>
        <taxon>Olpidium</taxon>
    </lineage>
</organism>